<dbReference type="AlphaFoldDB" id="A0A3A8G0S3"/>
<feature type="transmembrane region" description="Helical" evidence="4">
    <location>
        <begin position="114"/>
        <end position="133"/>
    </location>
</feature>
<evidence type="ECO:0000313" key="7">
    <source>
        <dbReference type="Proteomes" id="UP000281084"/>
    </source>
</evidence>
<feature type="transmembrane region" description="Helical" evidence="4">
    <location>
        <begin position="145"/>
        <end position="164"/>
    </location>
</feature>
<dbReference type="RefSeq" id="WP_120367493.1">
    <property type="nucleotide sequence ID" value="NZ_RAXZ01000009.1"/>
</dbReference>
<feature type="transmembrane region" description="Helical" evidence="4">
    <location>
        <begin position="12"/>
        <end position="33"/>
    </location>
</feature>
<feature type="transmembrane region" description="Helical" evidence="4">
    <location>
        <begin position="257"/>
        <end position="279"/>
    </location>
</feature>
<keyword evidence="2 4" id="KW-1133">Transmembrane helix</keyword>
<dbReference type="InterPro" id="IPR052714">
    <property type="entry name" value="MFS_Exporter"/>
</dbReference>
<sequence>MAQDIQVTPEHLWNRSFILCLCNNLFLFIYYFATLTVLPVYIMQDLGGSVKEAGLALTLFLLSSIAIRPFSGLIVQKWGKKPSLRYAGLLFVLFTFSYLLIDSLWSLLLVRFLHGFWFSILTTVNVPVVNDFIPDRRKGEGMGYFVMSTNLGAVFGPLLALSIIQFSSFTVLFALLTGVTFIGYAFCLTLKVEENPTVKTVNSSSAEVAAQQPRKGIALHDIVETKVLPISLVAMLVAFSYSSITSFITAFADSKKLLAYASLFFIVFAVSMITVRPWVGKRYDQKGPSSVIYPSFIAFFIGLVIVSFMQNQWILWLSAVFIGVGYGSLFPCMQTMAIQAVSKQRMGHAISTFFALFDIGLAVGSVTMGFLIAKFDYQFTYLFCALMVLFTLLIYRVSAVPASVQAQTSNKG</sequence>
<dbReference type="PANTHER" id="PTHR23531:SF2">
    <property type="entry name" value="PERMEASE"/>
    <property type="match status" value="1"/>
</dbReference>
<feature type="transmembrane region" description="Helical" evidence="4">
    <location>
        <begin position="227"/>
        <end position="251"/>
    </location>
</feature>
<name>A0A3A8G0S3_9GAMM</name>
<feature type="transmembrane region" description="Helical" evidence="4">
    <location>
        <begin position="379"/>
        <end position="397"/>
    </location>
</feature>
<dbReference type="SUPFAM" id="SSF103473">
    <property type="entry name" value="MFS general substrate transporter"/>
    <property type="match status" value="1"/>
</dbReference>
<keyword evidence="3 4" id="KW-0472">Membrane</keyword>
<dbReference type="CDD" id="cd17489">
    <property type="entry name" value="MFS_YfcJ_like"/>
    <property type="match status" value="1"/>
</dbReference>
<comment type="caution">
    <text evidence="6">The sequence shown here is derived from an EMBL/GenBank/DDBJ whole genome shotgun (WGS) entry which is preliminary data.</text>
</comment>
<evidence type="ECO:0000256" key="3">
    <source>
        <dbReference type="ARBA" id="ARBA00023136"/>
    </source>
</evidence>
<evidence type="ECO:0000256" key="4">
    <source>
        <dbReference type="SAM" id="Phobius"/>
    </source>
</evidence>
<evidence type="ECO:0000259" key="5">
    <source>
        <dbReference type="PROSITE" id="PS50850"/>
    </source>
</evidence>
<dbReference type="InterPro" id="IPR020846">
    <property type="entry name" value="MFS_dom"/>
</dbReference>
<gene>
    <name evidence="6" type="ORF">D7V64_09010</name>
</gene>
<dbReference type="PROSITE" id="PS50850">
    <property type="entry name" value="MFS"/>
    <property type="match status" value="1"/>
</dbReference>
<proteinExistence type="predicted"/>
<feature type="transmembrane region" description="Helical" evidence="4">
    <location>
        <begin position="170"/>
        <end position="190"/>
    </location>
</feature>
<feature type="transmembrane region" description="Helical" evidence="4">
    <location>
        <begin position="353"/>
        <end position="373"/>
    </location>
</feature>
<feature type="transmembrane region" description="Helical" evidence="4">
    <location>
        <begin position="291"/>
        <end position="308"/>
    </location>
</feature>
<evidence type="ECO:0000256" key="1">
    <source>
        <dbReference type="ARBA" id="ARBA00022692"/>
    </source>
</evidence>
<dbReference type="Pfam" id="PF07690">
    <property type="entry name" value="MFS_1"/>
    <property type="match status" value="1"/>
</dbReference>
<organism evidence="6 7">
    <name type="scientific">Acinetobacter cumulans</name>
    <dbReference type="NCBI Taxonomy" id="2136182"/>
    <lineage>
        <taxon>Bacteria</taxon>
        <taxon>Pseudomonadati</taxon>
        <taxon>Pseudomonadota</taxon>
        <taxon>Gammaproteobacteria</taxon>
        <taxon>Moraxellales</taxon>
        <taxon>Moraxellaceae</taxon>
        <taxon>Acinetobacter</taxon>
    </lineage>
</organism>
<dbReference type="PANTHER" id="PTHR23531">
    <property type="entry name" value="QUINOLENE RESISTANCE PROTEIN NORA"/>
    <property type="match status" value="1"/>
</dbReference>
<feature type="transmembrane region" description="Helical" evidence="4">
    <location>
        <begin position="87"/>
        <end position="108"/>
    </location>
</feature>
<feature type="domain" description="Major facilitator superfamily (MFS) profile" evidence="5">
    <location>
        <begin position="17"/>
        <end position="403"/>
    </location>
</feature>
<dbReference type="GO" id="GO:0022857">
    <property type="term" value="F:transmembrane transporter activity"/>
    <property type="evidence" value="ECO:0007669"/>
    <property type="project" value="InterPro"/>
</dbReference>
<dbReference type="InterPro" id="IPR036259">
    <property type="entry name" value="MFS_trans_sf"/>
</dbReference>
<keyword evidence="1 4" id="KW-0812">Transmembrane</keyword>
<protein>
    <submittedName>
        <fullName evidence="6">MFS transporter</fullName>
    </submittedName>
</protein>
<accession>A0A3A8G0S3</accession>
<evidence type="ECO:0000256" key="2">
    <source>
        <dbReference type="ARBA" id="ARBA00022989"/>
    </source>
</evidence>
<dbReference type="EMBL" id="RAXZ01000009">
    <property type="protein sequence ID" value="RKG52707.1"/>
    <property type="molecule type" value="Genomic_DNA"/>
</dbReference>
<dbReference type="Gene3D" id="1.20.1250.20">
    <property type="entry name" value="MFS general substrate transporter like domains"/>
    <property type="match status" value="1"/>
</dbReference>
<reference evidence="6 7" key="1">
    <citation type="submission" date="2018-09" db="EMBL/GenBank/DDBJ databases">
        <title>The draft genome of Acinetobacter spp. strains.</title>
        <authorList>
            <person name="Qin J."/>
            <person name="Feng Y."/>
            <person name="Zong Z."/>
        </authorList>
    </citation>
    <scope>NUCLEOTIDE SEQUENCE [LARGE SCALE GENOMIC DNA]</scope>
    <source>
        <strain evidence="6 7">WCHAc060002</strain>
    </source>
</reference>
<evidence type="ECO:0000313" key="6">
    <source>
        <dbReference type="EMBL" id="RKG52707.1"/>
    </source>
</evidence>
<dbReference type="InterPro" id="IPR011701">
    <property type="entry name" value="MFS"/>
</dbReference>
<dbReference type="Proteomes" id="UP000281084">
    <property type="component" value="Unassembled WGS sequence"/>
</dbReference>
<feature type="transmembrane region" description="Helical" evidence="4">
    <location>
        <begin position="53"/>
        <end position="75"/>
    </location>
</feature>
<feature type="transmembrane region" description="Helical" evidence="4">
    <location>
        <begin position="314"/>
        <end position="332"/>
    </location>
</feature>